<keyword evidence="2" id="KW-0663">Pyridoxal phosphate</keyword>
<evidence type="ECO:0000313" key="11">
    <source>
        <dbReference type="Proteomes" id="UP001609219"/>
    </source>
</evidence>
<dbReference type="Pfam" id="PF00155">
    <property type="entry name" value="Aminotran_1_2"/>
    <property type="match status" value="1"/>
</dbReference>
<dbReference type="EMBL" id="JBIMSP010000030">
    <property type="protein sequence ID" value="MFH5243740.1"/>
    <property type="molecule type" value="Genomic_DNA"/>
</dbReference>
<dbReference type="PANTHER" id="PTHR46577:SF1">
    <property type="entry name" value="HTH-TYPE TRANSCRIPTIONAL REGULATORY PROTEIN GABR"/>
    <property type="match status" value="1"/>
</dbReference>
<dbReference type="Gene3D" id="1.10.10.10">
    <property type="entry name" value="Winged helix-like DNA-binding domain superfamily/Winged helix DNA-binding domain"/>
    <property type="match status" value="1"/>
</dbReference>
<dbReference type="InterPro" id="IPR015424">
    <property type="entry name" value="PyrdxlP-dep_Trfase"/>
</dbReference>
<dbReference type="PANTHER" id="PTHR46577">
    <property type="entry name" value="HTH-TYPE TRANSCRIPTIONAL REGULATORY PROTEIN GABR"/>
    <property type="match status" value="1"/>
</dbReference>
<dbReference type="InterPro" id="IPR000524">
    <property type="entry name" value="Tscrpt_reg_HTH_GntR"/>
</dbReference>
<dbReference type="RefSeq" id="WP_395125254.1">
    <property type="nucleotide sequence ID" value="NZ_JBIMSN010000032.1"/>
</dbReference>
<keyword evidence="3" id="KW-0805">Transcription regulation</keyword>
<feature type="compositionally biased region" description="Gly residues" evidence="6">
    <location>
        <begin position="290"/>
        <end position="302"/>
    </location>
</feature>
<organism evidence="8 11">
    <name type="scientific">Antrihabitans spumae</name>
    <dbReference type="NCBI Taxonomy" id="3373370"/>
    <lineage>
        <taxon>Bacteria</taxon>
        <taxon>Bacillati</taxon>
        <taxon>Actinomycetota</taxon>
        <taxon>Actinomycetes</taxon>
        <taxon>Mycobacteriales</taxon>
        <taxon>Nocardiaceae</taxon>
        <taxon>Antrihabitans</taxon>
    </lineage>
</organism>
<feature type="region of interest" description="Disordered" evidence="6">
    <location>
        <begin position="290"/>
        <end position="353"/>
    </location>
</feature>
<dbReference type="SMART" id="SM00345">
    <property type="entry name" value="HTH_GNTR"/>
    <property type="match status" value="1"/>
</dbReference>
<keyword evidence="8" id="KW-0032">Aminotransferase</keyword>
<dbReference type="InterPro" id="IPR051446">
    <property type="entry name" value="HTH_trans_reg/aminotransferase"/>
</dbReference>
<keyword evidence="5" id="KW-0804">Transcription</keyword>
<comment type="caution">
    <text evidence="8">The sequence shown here is derived from an EMBL/GenBank/DDBJ whole genome shotgun (WGS) entry which is preliminary data.</text>
</comment>
<evidence type="ECO:0000256" key="5">
    <source>
        <dbReference type="ARBA" id="ARBA00023163"/>
    </source>
</evidence>
<evidence type="ECO:0000313" key="8">
    <source>
        <dbReference type="EMBL" id="MFH5228606.1"/>
    </source>
</evidence>
<evidence type="ECO:0000256" key="4">
    <source>
        <dbReference type="ARBA" id="ARBA00023125"/>
    </source>
</evidence>
<dbReference type="Pfam" id="PF00392">
    <property type="entry name" value="GntR"/>
    <property type="match status" value="1"/>
</dbReference>
<evidence type="ECO:0000256" key="1">
    <source>
        <dbReference type="ARBA" id="ARBA00005384"/>
    </source>
</evidence>
<evidence type="ECO:0000256" key="3">
    <source>
        <dbReference type="ARBA" id="ARBA00023015"/>
    </source>
</evidence>
<dbReference type="PRINTS" id="PR00035">
    <property type="entry name" value="HTHGNTR"/>
</dbReference>
<evidence type="ECO:0000256" key="2">
    <source>
        <dbReference type="ARBA" id="ARBA00022898"/>
    </source>
</evidence>
<reference evidence="10 11" key="1">
    <citation type="submission" date="2024-10" db="EMBL/GenBank/DDBJ databases">
        <authorList>
            <person name="Riesco R."/>
        </authorList>
    </citation>
    <scope>NUCLEOTIDE SEQUENCE [LARGE SCALE GENOMIC DNA]</scope>
    <source>
        <strain evidence="9 10">NCIMB 15448</strain>
        <strain evidence="8 11">NCIMB 15450</strain>
    </source>
</reference>
<comment type="similarity">
    <text evidence="1">In the C-terminal section; belongs to the class-I pyridoxal-phosphate-dependent aminotransferase family.</text>
</comment>
<dbReference type="InterPro" id="IPR036390">
    <property type="entry name" value="WH_DNA-bd_sf"/>
</dbReference>
<dbReference type="InterPro" id="IPR036388">
    <property type="entry name" value="WH-like_DNA-bd_sf"/>
</dbReference>
<keyword evidence="11" id="KW-1185">Reference proteome</keyword>
<dbReference type="CDD" id="cd00609">
    <property type="entry name" value="AAT_like"/>
    <property type="match status" value="1"/>
</dbReference>
<evidence type="ECO:0000313" key="10">
    <source>
        <dbReference type="Proteomes" id="UP001609176"/>
    </source>
</evidence>
<dbReference type="Gene3D" id="3.40.640.10">
    <property type="entry name" value="Type I PLP-dependent aspartate aminotransferase-like (Major domain)"/>
    <property type="match status" value="1"/>
</dbReference>
<dbReference type="Proteomes" id="UP001609219">
    <property type="component" value="Unassembled WGS sequence"/>
</dbReference>
<keyword evidence="4" id="KW-0238">DNA-binding</keyword>
<sequence>MERCPGPAHQRLSDRLMLLVLDGRLVLGATVPSERDLAAALGVSRTTVGTAYRTLVEEGYLATRERARATVRLPDDDKHVPTPRRTPTAIDLSFAAPQAPGEILHAAFVSALEKLPRHYERHGYDRYGIEELRDAVVRWYERRGLPTSRDSILVTSGAQHALALLARTMLAPRDRVVIDHPTYPHVITTLVAQQVRLVPVGLTAVGWDVEQLQTAGKSAKLAYLIPDFHNPTGLCMSRAVRQQLELACPTIVDETMVDICLDGAPPVPFALAQPDAISIGSVSKAFGEGCGSAGSGRPGASGAGRPTSSRPGSGNTGGRAARDRDPLGWRIHESARSHRSAAGATRHPRPRAG</sequence>
<dbReference type="Proteomes" id="UP001609176">
    <property type="component" value="Unassembled WGS sequence"/>
</dbReference>
<proteinExistence type="inferred from homology"/>
<keyword evidence="8" id="KW-0808">Transferase</keyword>
<dbReference type="InterPro" id="IPR004839">
    <property type="entry name" value="Aminotransferase_I/II_large"/>
</dbReference>
<accession>A0ABW7K0R5</accession>
<evidence type="ECO:0000313" key="9">
    <source>
        <dbReference type="EMBL" id="MFH5243740.1"/>
    </source>
</evidence>
<feature type="compositionally biased region" description="Basic and acidic residues" evidence="6">
    <location>
        <begin position="320"/>
        <end position="336"/>
    </location>
</feature>
<dbReference type="GO" id="GO:0008483">
    <property type="term" value="F:transaminase activity"/>
    <property type="evidence" value="ECO:0007669"/>
    <property type="project" value="UniProtKB-KW"/>
</dbReference>
<dbReference type="InterPro" id="IPR015421">
    <property type="entry name" value="PyrdxlP-dep_Trfase_major"/>
</dbReference>
<dbReference type="CDD" id="cd07377">
    <property type="entry name" value="WHTH_GntR"/>
    <property type="match status" value="1"/>
</dbReference>
<evidence type="ECO:0000256" key="6">
    <source>
        <dbReference type="SAM" id="MobiDB-lite"/>
    </source>
</evidence>
<dbReference type="SUPFAM" id="SSF46785">
    <property type="entry name" value="Winged helix' DNA-binding domain"/>
    <property type="match status" value="1"/>
</dbReference>
<dbReference type="EMBL" id="JBIMSN010000032">
    <property type="protein sequence ID" value="MFH5228606.1"/>
    <property type="molecule type" value="Genomic_DNA"/>
</dbReference>
<dbReference type="PROSITE" id="PS50949">
    <property type="entry name" value="HTH_GNTR"/>
    <property type="match status" value="1"/>
</dbReference>
<dbReference type="SUPFAM" id="SSF53383">
    <property type="entry name" value="PLP-dependent transferases"/>
    <property type="match status" value="1"/>
</dbReference>
<gene>
    <name evidence="9" type="ORF">ACHIPV_17925</name>
    <name evidence="8" type="ORF">ACHIRB_08455</name>
</gene>
<name>A0ABW7K0R5_9NOCA</name>
<evidence type="ECO:0000259" key="7">
    <source>
        <dbReference type="PROSITE" id="PS50949"/>
    </source>
</evidence>
<feature type="domain" description="HTH gntR-type" evidence="7">
    <location>
        <begin position="6"/>
        <end position="74"/>
    </location>
</feature>
<protein>
    <submittedName>
        <fullName evidence="8">PLP-dependent aminotransferase family protein</fullName>
    </submittedName>
</protein>